<sequence length="152" mass="16291">MIAGVWDDILTFVPLAFLFLPLPASVPTEFVFQRGIGTVYVMEAHLPLGGNVPLLPYSRSTPGFSAGPESKDFCTDADGACLESSTGPVKVLEPRRQKTHPLLPAFEIVSTYRSRSLGGEIQGPLIAGRSSGGKDVEIREMRGRELTGAQSS</sequence>
<dbReference type="VEuPathDB" id="FungiDB:ASPCADRAFT_9953"/>
<feature type="chain" id="PRO_5013114043" evidence="1">
    <location>
        <begin position="19"/>
        <end position="152"/>
    </location>
</feature>
<name>A0A1R3R9K1_ASPC5</name>
<dbReference type="EMBL" id="KV907512">
    <property type="protein sequence ID" value="OOF91155.1"/>
    <property type="molecule type" value="Genomic_DNA"/>
</dbReference>
<keyword evidence="1" id="KW-0732">Signal</keyword>
<evidence type="ECO:0000313" key="2">
    <source>
        <dbReference type="EMBL" id="OOF91155.1"/>
    </source>
</evidence>
<keyword evidence="3" id="KW-1185">Reference proteome</keyword>
<dbReference type="AlphaFoldDB" id="A0A1R3R9K1"/>
<reference evidence="3" key="1">
    <citation type="journal article" date="2017" name="Genome Biol.">
        <title>Comparative genomics reveals high biological diversity and specific adaptations in the industrially and medically important fungal genus Aspergillus.</title>
        <authorList>
            <person name="de Vries R.P."/>
            <person name="Riley R."/>
            <person name="Wiebenga A."/>
            <person name="Aguilar-Osorio G."/>
            <person name="Amillis S."/>
            <person name="Uchima C.A."/>
            <person name="Anderluh G."/>
            <person name="Asadollahi M."/>
            <person name="Askin M."/>
            <person name="Barry K."/>
            <person name="Battaglia E."/>
            <person name="Bayram O."/>
            <person name="Benocci T."/>
            <person name="Braus-Stromeyer S.A."/>
            <person name="Caldana C."/>
            <person name="Canovas D."/>
            <person name="Cerqueira G.C."/>
            <person name="Chen F."/>
            <person name="Chen W."/>
            <person name="Choi C."/>
            <person name="Clum A."/>
            <person name="Dos Santos R.A."/>
            <person name="Damasio A.R."/>
            <person name="Diallinas G."/>
            <person name="Emri T."/>
            <person name="Fekete E."/>
            <person name="Flipphi M."/>
            <person name="Freyberg S."/>
            <person name="Gallo A."/>
            <person name="Gournas C."/>
            <person name="Habgood R."/>
            <person name="Hainaut M."/>
            <person name="Harispe M.L."/>
            <person name="Henrissat B."/>
            <person name="Hilden K.S."/>
            <person name="Hope R."/>
            <person name="Hossain A."/>
            <person name="Karabika E."/>
            <person name="Karaffa L."/>
            <person name="Karanyi Z."/>
            <person name="Krasevec N."/>
            <person name="Kuo A."/>
            <person name="Kusch H."/>
            <person name="LaButti K."/>
            <person name="Lagendijk E.L."/>
            <person name="Lapidus A."/>
            <person name="Levasseur A."/>
            <person name="Lindquist E."/>
            <person name="Lipzen A."/>
            <person name="Logrieco A.F."/>
            <person name="MacCabe A."/>
            <person name="Maekelae M.R."/>
            <person name="Malavazi I."/>
            <person name="Melin P."/>
            <person name="Meyer V."/>
            <person name="Mielnichuk N."/>
            <person name="Miskei M."/>
            <person name="Molnar A.P."/>
            <person name="Mule G."/>
            <person name="Ngan C.Y."/>
            <person name="Orejas M."/>
            <person name="Orosz E."/>
            <person name="Ouedraogo J.P."/>
            <person name="Overkamp K.M."/>
            <person name="Park H.-S."/>
            <person name="Perrone G."/>
            <person name="Piumi F."/>
            <person name="Punt P.J."/>
            <person name="Ram A.F."/>
            <person name="Ramon A."/>
            <person name="Rauscher S."/>
            <person name="Record E."/>
            <person name="Riano-Pachon D.M."/>
            <person name="Robert V."/>
            <person name="Roehrig J."/>
            <person name="Ruller R."/>
            <person name="Salamov A."/>
            <person name="Salih N.S."/>
            <person name="Samson R.A."/>
            <person name="Sandor E."/>
            <person name="Sanguinetti M."/>
            <person name="Schuetze T."/>
            <person name="Sepcic K."/>
            <person name="Shelest E."/>
            <person name="Sherlock G."/>
            <person name="Sophianopoulou V."/>
            <person name="Squina F.M."/>
            <person name="Sun H."/>
            <person name="Susca A."/>
            <person name="Todd R.B."/>
            <person name="Tsang A."/>
            <person name="Unkles S.E."/>
            <person name="van de Wiele N."/>
            <person name="van Rossen-Uffink D."/>
            <person name="Oliveira J.V."/>
            <person name="Vesth T.C."/>
            <person name="Visser J."/>
            <person name="Yu J.-H."/>
            <person name="Zhou M."/>
            <person name="Andersen M.R."/>
            <person name="Archer D.B."/>
            <person name="Baker S.E."/>
            <person name="Benoit I."/>
            <person name="Brakhage A.A."/>
            <person name="Braus G.H."/>
            <person name="Fischer R."/>
            <person name="Frisvad J.C."/>
            <person name="Goldman G.H."/>
            <person name="Houbraken J."/>
            <person name="Oakley B."/>
            <person name="Pocsi I."/>
            <person name="Scazzocchio C."/>
            <person name="Seiboth B."/>
            <person name="vanKuyk P.A."/>
            <person name="Wortman J."/>
            <person name="Dyer P.S."/>
            <person name="Grigoriev I.V."/>
        </authorList>
    </citation>
    <scope>NUCLEOTIDE SEQUENCE [LARGE SCALE GENOMIC DNA]</scope>
    <source>
        <strain evidence="3">ITEM 5010</strain>
    </source>
</reference>
<protein>
    <submittedName>
        <fullName evidence="2">Uncharacterized protein</fullName>
    </submittedName>
</protein>
<evidence type="ECO:0000256" key="1">
    <source>
        <dbReference type="SAM" id="SignalP"/>
    </source>
</evidence>
<gene>
    <name evidence="2" type="ORF">ASPCADRAFT_9953</name>
</gene>
<evidence type="ECO:0000313" key="3">
    <source>
        <dbReference type="Proteomes" id="UP000188318"/>
    </source>
</evidence>
<dbReference type="Proteomes" id="UP000188318">
    <property type="component" value="Unassembled WGS sequence"/>
</dbReference>
<organism evidence="2 3">
    <name type="scientific">Aspergillus carbonarius (strain ITEM 5010)</name>
    <dbReference type="NCBI Taxonomy" id="602072"/>
    <lineage>
        <taxon>Eukaryota</taxon>
        <taxon>Fungi</taxon>
        <taxon>Dikarya</taxon>
        <taxon>Ascomycota</taxon>
        <taxon>Pezizomycotina</taxon>
        <taxon>Eurotiomycetes</taxon>
        <taxon>Eurotiomycetidae</taxon>
        <taxon>Eurotiales</taxon>
        <taxon>Aspergillaceae</taxon>
        <taxon>Aspergillus</taxon>
        <taxon>Aspergillus subgen. Circumdati</taxon>
    </lineage>
</organism>
<proteinExistence type="predicted"/>
<accession>A0A1R3R9K1</accession>
<feature type="signal peptide" evidence="1">
    <location>
        <begin position="1"/>
        <end position="18"/>
    </location>
</feature>